<feature type="compositionally biased region" description="Pro residues" evidence="1">
    <location>
        <begin position="1"/>
        <end position="12"/>
    </location>
</feature>
<evidence type="ECO:0000256" key="1">
    <source>
        <dbReference type="SAM" id="MobiDB-lite"/>
    </source>
</evidence>
<accession>M4BGS1</accession>
<proteinExistence type="predicted"/>
<organism evidence="3 4">
    <name type="scientific">Hyaloperonospora arabidopsidis (strain Emoy2)</name>
    <name type="common">Downy mildew agent</name>
    <name type="synonym">Peronospora arabidopsidis</name>
    <dbReference type="NCBI Taxonomy" id="559515"/>
    <lineage>
        <taxon>Eukaryota</taxon>
        <taxon>Sar</taxon>
        <taxon>Stramenopiles</taxon>
        <taxon>Oomycota</taxon>
        <taxon>Peronosporomycetes</taxon>
        <taxon>Peronosporales</taxon>
        <taxon>Peronosporaceae</taxon>
        <taxon>Hyaloperonospora</taxon>
    </lineage>
</organism>
<dbReference type="VEuPathDB" id="FungiDB:HpaG805596"/>
<dbReference type="Proteomes" id="UP000011713">
    <property type="component" value="Unassembled WGS sequence"/>
</dbReference>
<keyword evidence="4" id="KW-1185">Reference proteome</keyword>
<reference evidence="3" key="2">
    <citation type="submission" date="2015-06" db="UniProtKB">
        <authorList>
            <consortium name="EnsemblProtists"/>
        </authorList>
    </citation>
    <scope>IDENTIFICATION</scope>
    <source>
        <strain evidence="3">Emoy2</strain>
    </source>
</reference>
<name>M4BGS1_HYAAE</name>
<feature type="region of interest" description="Disordered" evidence="1">
    <location>
        <begin position="1"/>
        <end position="71"/>
    </location>
</feature>
<keyword evidence="2" id="KW-0812">Transmembrane</keyword>
<evidence type="ECO:0000256" key="2">
    <source>
        <dbReference type="SAM" id="Phobius"/>
    </source>
</evidence>
<evidence type="ECO:0000313" key="4">
    <source>
        <dbReference type="Proteomes" id="UP000011713"/>
    </source>
</evidence>
<dbReference type="EnsemblProtists" id="HpaT805596">
    <property type="protein sequence ID" value="HpaP805596"/>
    <property type="gene ID" value="HpaG805596"/>
</dbReference>
<evidence type="ECO:0000313" key="3">
    <source>
        <dbReference type="EnsemblProtists" id="HpaP805596"/>
    </source>
</evidence>
<protein>
    <submittedName>
        <fullName evidence="3">Uncharacterized protein</fullName>
    </submittedName>
</protein>
<dbReference type="AlphaFoldDB" id="M4BGS1"/>
<feature type="compositionally biased region" description="Polar residues" evidence="1">
    <location>
        <begin position="58"/>
        <end position="67"/>
    </location>
</feature>
<feature type="transmembrane region" description="Helical" evidence="2">
    <location>
        <begin position="73"/>
        <end position="92"/>
    </location>
</feature>
<keyword evidence="2" id="KW-1133">Transmembrane helix</keyword>
<keyword evidence="2" id="KW-0472">Membrane</keyword>
<reference evidence="4" key="1">
    <citation type="journal article" date="2010" name="Science">
        <title>Signatures of adaptation to obligate biotrophy in the Hyaloperonospora arabidopsidis genome.</title>
        <authorList>
            <person name="Baxter L."/>
            <person name="Tripathy S."/>
            <person name="Ishaque N."/>
            <person name="Boot N."/>
            <person name="Cabral A."/>
            <person name="Kemen E."/>
            <person name="Thines M."/>
            <person name="Ah-Fong A."/>
            <person name="Anderson R."/>
            <person name="Badejoko W."/>
            <person name="Bittner-Eddy P."/>
            <person name="Boore J.L."/>
            <person name="Chibucos M.C."/>
            <person name="Coates M."/>
            <person name="Dehal P."/>
            <person name="Delehaunty K."/>
            <person name="Dong S."/>
            <person name="Downton P."/>
            <person name="Dumas B."/>
            <person name="Fabro G."/>
            <person name="Fronick C."/>
            <person name="Fuerstenberg S.I."/>
            <person name="Fulton L."/>
            <person name="Gaulin E."/>
            <person name="Govers F."/>
            <person name="Hughes L."/>
            <person name="Humphray S."/>
            <person name="Jiang R.H."/>
            <person name="Judelson H."/>
            <person name="Kamoun S."/>
            <person name="Kyung K."/>
            <person name="Meijer H."/>
            <person name="Minx P."/>
            <person name="Morris P."/>
            <person name="Nelson J."/>
            <person name="Phuntumart V."/>
            <person name="Qutob D."/>
            <person name="Rehmany A."/>
            <person name="Rougon-Cardoso A."/>
            <person name="Ryden P."/>
            <person name="Torto-Alalibo T."/>
            <person name="Studholme D."/>
            <person name="Wang Y."/>
            <person name="Win J."/>
            <person name="Wood J."/>
            <person name="Clifton S.W."/>
            <person name="Rogers J."/>
            <person name="Van den Ackerveken G."/>
            <person name="Jones J.D."/>
            <person name="McDowell J.M."/>
            <person name="Beynon J."/>
            <person name="Tyler B.M."/>
        </authorList>
    </citation>
    <scope>NUCLEOTIDE SEQUENCE [LARGE SCALE GENOMIC DNA]</scope>
    <source>
        <strain evidence="4">Emoy2</strain>
    </source>
</reference>
<dbReference type="InParanoid" id="M4BGS1"/>
<sequence length="95" mass="9349">MDPTTAPVPPADTTPVTEAPGPVVTADPVPLIDSGSGSVAGTSDIATPMTREPKSNKDLSQSDSVTPSDDSSAAFATAAIGGWVLVGLLGLGTML</sequence>
<dbReference type="EMBL" id="JH598238">
    <property type="status" value="NOT_ANNOTATED_CDS"/>
    <property type="molecule type" value="Genomic_DNA"/>
</dbReference>
<dbReference type="HOGENOM" id="CLU_2377270_0_0_1"/>
<feature type="compositionally biased region" description="Polar residues" evidence="1">
    <location>
        <begin position="35"/>
        <end position="45"/>
    </location>
</feature>